<dbReference type="VEuPathDB" id="VectorBase:AMEM21_004240"/>
<dbReference type="EnsemblMetazoa" id="AMEM007813-RA">
    <property type="protein sequence ID" value="AMEM007813-PA"/>
    <property type="gene ID" value="AMEM007813"/>
</dbReference>
<reference evidence="3" key="1">
    <citation type="submission" date="2020-05" db="UniProtKB">
        <authorList>
            <consortium name="EnsemblMetazoa"/>
        </authorList>
    </citation>
    <scope>IDENTIFICATION</scope>
    <source>
        <strain evidence="3">MAF</strain>
    </source>
</reference>
<feature type="compositionally biased region" description="Polar residues" evidence="1">
    <location>
        <begin position="12"/>
        <end position="21"/>
    </location>
</feature>
<sequence>MVGLATDDMVVRTQQHQQPSPNRHLGGGQSEFPVFIPPRKRQTGKKTNHGNHIDHIVNIQVSGHVKFKSTNVRSAAWIASPSFGWVIFLLLLLLSRISFLWHGVVVLVRMF</sequence>
<proteinExistence type="predicted"/>
<dbReference type="AlphaFoldDB" id="A0A182V2K9"/>
<keyword evidence="2" id="KW-0472">Membrane</keyword>
<feature type="region of interest" description="Disordered" evidence="1">
    <location>
        <begin position="1"/>
        <end position="30"/>
    </location>
</feature>
<protein>
    <recommendedName>
        <fullName evidence="5">Transmembrane protein</fullName>
    </recommendedName>
</protein>
<dbReference type="Proteomes" id="UP000075903">
    <property type="component" value="Unassembled WGS sequence"/>
</dbReference>
<evidence type="ECO:0000256" key="1">
    <source>
        <dbReference type="SAM" id="MobiDB-lite"/>
    </source>
</evidence>
<evidence type="ECO:0000256" key="2">
    <source>
        <dbReference type="SAM" id="Phobius"/>
    </source>
</evidence>
<keyword evidence="2" id="KW-0812">Transmembrane</keyword>
<evidence type="ECO:0008006" key="5">
    <source>
        <dbReference type="Google" id="ProtNLM"/>
    </source>
</evidence>
<name>A0A182V2K9_ANOME</name>
<keyword evidence="4" id="KW-1185">Reference proteome</keyword>
<dbReference type="VEuPathDB" id="VectorBase:AMEM007813"/>
<feature type="transmembrane region" description="Helical" evidence="2">
    <location>
        <begin position="83"/>
        <end position="108"/>
    </location>
</feature>
<keyword evidence="2" id="KW-1133">Transmembrane helix</keyword>
<organism evidence="3 4">
    <name type="scientific">Anopheles merus</name>
    <name type="common">Mosquito</name>
    <dbReference type="NCBI Taxonomy" id="30066"/>
    <lineage>
        <taxon>Eukaryota</taxon>
        <taxon>Metazoa</taxon>
        <taxon>Ecdysozoa</taxon>
        <taxon>Arthropoda</taxon>
        <taxon>Hexapoda</taxon>
        <taxon>Insecta</taxon>
        <taxon>Pterygota</taxon>
        <taxon>Neoptera</taxon>
        <taxon>Endopterygota</taxon>
        <taxon>Diptera</taxon>
        <taxon>Nematocera</taxon>
        <taxon>Culicoidea</taxon>
        <taxon>Culicidae</taxon>
        <taxon>Anophelinae</taxon>
        <taxon>Anopheles</taxon>
    </lineage>
</organism>
<evidence type="ECO:0000313" key="3">
    <source>
        <dbReference type="EnsemblMetazoa" id="AMEM007813-PA"/>
    </source>
</evidence>
<evidence type="ECO:0000313" key="4">
    <source>
        <dbReference type="Proteomes" id="UP000075903"/>
    </source>
</evidence>
<accession>A0A182V2K9</accession>